<evidence type="ECO:0000256" key="1">
    <source>
        <dbReference type="SAM" id="MobiDB-lite"/>
    </source>
</evidence>
<evidence type="ECO:0000313" key="2">
    <source>
        <dbReference type="EMBL" id="RCN48425.1"/>
    </source>
</evidence>
<reference evidence="2 3" key="1">
    <citation type="submission" date="2014-10" db="EMBL/GenBank/DDBJ databases">
        <title>Draft genome of the hookworm Ancylostoma caninum.</title>
        <authorList>
            <person name="Mitreva M."/>
        </authorList>
    </citation>
    <scope>NUCLEOTIDE SEQUENCE [LARGE SCALE GENOMIC DNA]</scope>
    <source>
        <strain evidence="2 3">Baltimore</strain>
    </source>
</reference>
<feature type="region of interest" description="Disordered" evidence="1">
    <location>
        <begin position="1"/>
        <end position="27"/>
    </location>
</feature>
<gene>
    <name evidence="2" type="ORF">ANCCAN_05573</name>
</gene>
<evidence type="ECO:0000313" key="3">
    <source>
        <dbReference type="Proteomes" id="UP000252519"/>
    </source>
</evidence>
<organism evidence="2 3">
    <name type="scientific">Ancylostoma caninum</name>
    <name type="common">Dog hookworm</name>
    <dbReference type="NCBI Taxonomy" id="29170"/>
    <lineage>
        <taxon>Eukaryota</taxon>
        <taxon>Metazoa</taxon>
        <taxon>Ecdysozoa</taxon>
        <taxon>Nematoda</taxon>
        <taxon>Chromadorea</taxon>
        <taxon>Rhabditida</taxon>
        <taxon>Rhabditina</taxon>
        <taxon>Rhabditomorpha</taxon>
        <taxon>Strongyloidea</taxon>
        <taxon>Ancylostomatidae</taxon>
        <taxon>Ancylostomatinae</taxon>
        <taxon>Ancylostoma</taxon>
    </lineage>
</organism>
<dbReference type="AlphaFoldDB" id="A0A368GZH3"/>
<protein>
    <submittedName>
        <fullName evidence="2">Uncharacterized protein</fullName>
    </submittedName>
</protein>
<sequence>MRHAVPPANAVPRVPVNRSRPQSTASYNSLASSGLENIVWRNSSLSTSTSDSQRRHTLCEDDTAPRVVSSLSLGISISKWYLGVLIESV</sequence>
<comment type="caution">
    <text evidence="2">The sequence shown here is derived from an EMBL/GenBank/DDBJ whole genome shotgun (WGS) entry which is preliminary data.</text>
</comment>
<feature type="compositionally biased region" description="Low complexity" evidence="1">
    <location>
        <begin position="1"/>
        <end position="18"/>
    </location>
</feature>
<dbReference type="EMBL" id="JOJR01000047">
    <property type="protein sequence ID" value="RCN48425.1"/>
    <property type="molecule type" value="Genomic_DNA"/>
</dbReference>
<proteinExistence type="predicted"/>
<dbReference type="Proteomes" id="UP000252519">
    <property type="component" value="Unassembled WGS sequence"/>
</dbReference>
<accession>A0A368GZH3</accession>
<name>A0A368GZH3_ANCCA</name>
<keyword evidence="3" id="KW-1185">Reference proteome</keyword>